<dbReference type="Gene3D" id="3.30.70.1560">
    <property type="entry name" value="Alpha-L RNA-binding motif"/>
    <property type="match status" value="1"/>
</dbReference>
<dbReference type="Pfam" id="PF01479">
    <property type="entry name" value="S4"/>
    <property type="match status" value="1"/>
</dbReference>
<feature type="compositionally biased region" description="Basic and acidic residues" evidence="5">
    <location>
        <begin position="433"/>
        <end position="458"/>
    </location>
</feature>
<organism evidence="7 8">
    <name type="scientific">Leptospirillum ferrodiazotrophum</name>
    <dbReference type="NCBI Taxonomy" id="412449"/>
    <lineage>
        <taxon>Bacteria</taxon>
        <taxon>Pseudomonadati</taxon>
        <taxon>Nitrospirota</taxon>
        <taxon>Nitrospiria</taxon>
        <taxon>Nitrospirales</taxon>
        <taxon>Nitrospiraceae</taxon>
        <taxon>Leptospirillum</taxon>
    </lineage>
</organism>
<dbReference type="EC" id="5.4.99.-" evidence="4"/>
<feature type="compositionally biased region" description="Basic and acidic residues" evidence="5">
    <location>
        <begin position="552"/>
        <end position="601"/>
    </location>
</feature>
<feature type="compositionally biased region" description="Basic and acidic residues" evidence="5">
    <location>
        <begin position="502"/>
        <end position="532"/>
    </location>
</feature>
<dbReference type="GO" id="GO:0003723">
    <property type="term" value="F:RNA binding"/>
    <property type="evidence" value="ECO:0007669"/>
    <property type="project" value="UniProtKB-KW"/>
</dbReference>
<evidence type="ECO:0000256" key="3">
    <source>
        <dbReference type="PROSITE-ProRule" id="PRU00182"/>
    </source>
</evidence>
<proteinExistence type="inferred from homology"/>
<accession>C6HYA4</accession>
<dbReference type="InterPro" id="IPR006145">
    <property type="entry name" value="PsdUridine_synth_RsuA/RluA"/>
</dbReference>
<dbReference type="InterPro" id="IPR020103">
    <property type="entry name" value="PsdUridine_synth_cat_dom_sf"/>
</dbReference>
<feature type="region of interest" description="Disordered" evidence="5">
    <location>
        <begin position="257"/>
        <end position="638"/>
    </location>
</feature>
<feature type="compositionally biased region" description="Basic and acidic residues" evidence="5">
    <location>
        <begin position="467"/>
        <end position="484"/>
    </location>
</feature>
<dbReference type="SMART" id="SM00363">
    <property type="entry name" value="S4"/>
    <property type="match status" value="1"/>
</dbReference>
<feature type="domain" description="RNA-binding S4" evidence="6">
    <location>
        <begin position="26"/>
        <end position="86"/>
    </location>
</feature>
<dbReference type="InterPro" id="IPR050343">
    <property type="entry name" value="RsuA_PseudoU_synthase"/>
</dbReference>
<dbReference type="InterPro" id="IPR002942">
    <property type="entry name" value="S4_RNA-bd"/>
</dbReference>
<dbReference type="GO" id="GO:0120159">
    <property type="term" value="F:rRNA pseudouridine synthase activity"/>
    <property type="evidence" value="ECO:0007669"/>
    <property type="project" value="UniProtKB-ARBA"/>
</dbReference>
<evidence type="ECO:0000256" key="5">
    <source>
        <dbReference type="SAM" id="MobiDB-lite"/>
    </source>
</evidence>
<dbReference type="InterPro" id="IPR018496">
    <property type="entry name" value="PsdUridine_synth_RsuA/RluB_CS"/>
</dbReference>
<dbReference type="FunFam" id="3.10.290.10:FF:000003">
    <property type="entry name" value="Pseudouridine synthase"/>
    <property type="match status" value="1"/>
</dbReference>
<dbReference type="Proteomes" id="UP000009374">
    <property type="component" value="Unassembled WGS sequence"/>
</dbReference>
<dbReference type="PROSITE" id="PS50889">
    <property type="entry name" value="S4"/>
    <property type="match status" value="1"/>
</dbReference>
<dbReference type="GO" id="GO:0000455">
    <property type="term" value="P:enzyme-directed rRNA pseudouridine synthesis"/>
    <property type="evidence" value="ECO:0007669"/>
    <property type="project" value="UniProtKB-ARBA"/>
</dbReference>
<protein>
    <recommendedName>
        <fullName evidence="4">Pseudouridine synthase</fullName>
        <ecNumber evidence="4">5.4.99.-</ecNumber>
    </recommendedName>
</protein>
<gene>
    <name evidence="7" type="ORF">UBAL3_94170060</name>
</gene>
<feature type="compositionally biased region" description="Basic and acidic residues" evidence="5">
    <location>
        <begin position="417"/>
        <end position="426"/>
    </location>
</feature>
<keyword evidence="3" id="KW-0694">RNA-binding</keyword>
<evidence type="ECO:0000313" key="8">
    <source>
        <dbReference type="Proteomes" id="UP000009374"/>
    </source>
</evidence>
<evidence type="ECO:0000256" key="4">
    <source>
        <dbReference type="RuleBase" id="RU003887"/>
    </source>
</evidence>
<dbReference type="InterPro" id="IPR036986">
    <property type="entry name" value="S4_RNA-bd_sf"/>
</dbReference>
<dbReference type="PANTHER" id="PTHR47683:SF2">
    <property type="entry name" value="RNA-BINDING S4 DOMAIN-CONTAINING PROTEIN"/>
    <property type="match status" value="1"/>
</dbReference>
<evidence type="ECO:0000259" key="6">
    <source>
        <dbReference type="SMART" id="SM00363"/>
    </source>
</evidence>
<dbReference type="InterPro" id="IPR020094">
    <property type="entry name" value="TruA/RsuA/RluB/E/F_N"/>
</dbReference>
<dbReference type="InterPro" id="IPR000748">
    <property type="entry name" value="PsdUridine_synth_RsuA/RluB/E/F"/>
</dbReference>
<keyword evidence="8" id="KW-1185">Reference proteome</keyword>
<dbReference type="NCBIfam" id="TIGR00093">
    <property type="entry name" value="pseudouridine synthase"/>
    <property type="match status" value="1"/>
</dbReference>
<dbReference type="Pfam" id="PF00849">
    <property type="entry name" value="PseudoU_synth_2"/>
    <property type="match status" value="1"/>
</dbReference>
<feature type="compositionally biased region" description="Low complexity" evidence="5">
    <location>
        <begin position="604"/>
        <end position="632"/>
    </location>
</feature>
<dbReference type="Gene3D" id="3.30.70.580">
    <property type="entry name" value="Pseudouridine synthase I, catalytic domain, N-terminal subdomain"/>
    <property type="match status" value="1"/>
</dbReference>
<feature type="compositionally biased region" description="Low complexity" evidence="5">
    <location>
        <begin position="325"/>
        <end position="336"/>
    </location>
</feature>
<sequence>MTTPGSDPDRHSPDDSEIPEEADGRLRLHKILAHRGVASRRKSEQLIAAGSVTVDGEVVTEPGTRVDPKHQVILVDGRPLPREPETFLFLFYKPKGVVSTLFDPEGRPTLRDYFPGIDPLLHIGRLDFQTEGALLLTNNGDLSQRILHPRFEIPRTYLVKIQGGMSPAHLERMARGEIRLDGRPVVPLELVPERQTSTNAWYRITLTEGRNREVRRLFETLNYFVLKLVRTAFGPLTLAGLEPGEYRTVTPHETELLLAGTRPQSLPKNLDSRFSRRDDDGGAPRSEGRRSGREEKVGQGSREPRRTTGKSAAPRGEGFDRPSRPRSAASRGSAFPKIRRTEGEWPSGVRSPREESGREARTVPRTRSFEEGTRPERPARREWSDRPERPERTVRSEGRHPKANREESSPSRPGRRSSGEVDDRPIPRTRKFSGSDRTERPARREWSDRETRSEERPQRRSSGYPSQDERQDRPRRESFRKEGRSASSPSRPVRQYANSPDRPARPHADRFERPERPASREERPEGRFDRTRKPYQPSGRPSVPRSGAPRGQAREDRQSRTRDEGRRENSFGDERKPRSPQGRQERSERPESRSRSDDGRSPRRNGPSTKPGRRSPSGSGSSSRGPKTSGPTKRGGRR</sequence>
<feature type="compositionally biased region" description="Basic and acidic residues" evidence="5">
    <location>
        <begin position="270"/>
        <end position="306"/>
    </location>
</feature>
<comment type="similarity">
    <text evidence="1 4">Belongs to the pseudouridine synthase RsuA family.</text>
</comment>
<dbReference type="SUPFAM" id="SSF55120">
    <property type="entry name" value="Pseudouridine synthase"/>
    <property type="match status" value="1"/>
</dbReference>
<dbReference type="SUPFAM" id="SSF55174">
    <property type="entry name" value="Alpha-L RNA-binding motif"/>
    <property type="match status" value="1"/>
</dbReference>
<dbReference type="PANTHER" id="PTHR47683">
    <property type="entry name" value="PSEUDOURIDINE SYNTHASE FAMILY PROTEIN-RELATED"/>
    <property type="match status" value="1"/>
</dbReference>
<evidence type="ECO:0000256" key="1">
    <source>
        <dbReference type="ARBA" id="ARBA00008348"/>
    </source>
</evidence>
<dbReference type="InterPro" id="IPR042092">
    <property type="entry name" value="PsdUridine_s_RsuA/RluB/E/F_cat"/>
</dbReference>
<feature type="compositionally biased region" description="Basic and acidic residues" evidence="5">
    <location>
        <begin position="351"/>
        <end position="409"/>
    </location>
</feature>
<feature type="region of interest" description="Disordered" evidence="5">
    <location>
        <begin position="1"/>
        <end position="22"/>
    </location>
</feature>
<dbReference type="EMBL" id="GG693877">
    <property type="protein sequence ID" value="EES52455.1"/>
    <property type="molecule type" value="Genomic_DNA"/>
</dbReference>
<reference evidence="7 8" key="1">
    <citation type="journal article" date="2009" name="Appl. Environ. Microbiol.">
        <title>Community genomic and proteomic analyses of chemoautotrophic iron-oxidizing "Leptospirillum rubarum" (Group II) and "Leptospirillum ferrodiazotrophum" (Group III) bacteria in acid mine drainage biofilms.</title>
        <authorList>
            <person name="Goltsman D.S."/>
            <person name="Denef V.J."/>
            <person name="Singer S.W."/>
            <person name="VerBerkmoes N.C."/>
            <person name="Lefsrud M."/>
            <person name="Mueller R.S."/>
            <person name="Dick G.J."/>
            <person name="Sun C.L."/>
            <person name="Wheeler K.E."/>
            <person name="Zemla A."/>
            <person name="Baker B.J."/>
            <person name="Hauser L."/>
            <person name="Land M."/>
            <person name="Shah M.B."/>
            <person name="Thelen M.P."/>
            <person name="Hettich R.L."/>
            <person name="Banfield J.F."/>
        </authorList>
    </citation>
    <scope>NUCLEOTIDE SEQUENCE [LARGE SCALE GENOMIC DNA]</scope>
</reference>
<dbReference type="Gene3D" id="3.10.290.10">
    <property type="entry name" value="RNA-binding S4 domain"/>
    <property type="match status" value="1"/>
</dbReference>
<dbReference type="CDD" id="cd02870">
    <property type="entry name" value="PseudoU_synth_RsuA_like"/>
    <property type="match status" value="1"/>
</dbReference>
<dbReference type="PROSITE" id="PS01149">
    <property type="entry name" value="PSI_RSU"/>
    <property type="match status" value="1"/>
</dbReference>
<evidence type="ECO:0000256" key="2">
    <source>
        <dbReference type="ARBA" id="ARBA00023235"/>
    </source>
</evidence>
<evidence type="ECO:0000313" key="7">
    <source>
        <dbReference type="EMBL" id="EES52455.1"/>
    </source>
</evidence>
<dbReference type="AlphaFoldDB" id="C6HYA4"/>
<name>C6HYA4_9BACT</name>
<keyword evidence="2 4" id="KW-0413">Isomerase</keyword>
<dbReference type="CDD" id="cd00165">
    <property type="entry name" value="S4"/>
    <property type="match status" value="1"/>
</dbReference>